<keyword evidence="2 4" id="KW-0238">DNA-binding</keyword>
<evidence type="ECO:0000256" key="4">
    <source>
        <dbReference type="PROSITE-ProRule" id="PRU00335"/>
    </source>
</evidence>
<evidence type="ECO:0000313" key="6">
    <source>
        <dbReference type="EMBL" id="GAA1124550.1"/>
    </source>
</evidence>
<dbReference type="SUPFAM" id="SSF46689">
    <property type="entry name" value="Homeodomain-like"/>
    <property type="match status" value="1"/>
</dbReference>
<feature type="DNA-binding region" description="H-T-H motif" evidence="4">
    <location>
        <begin position="37"/>
        <end position="56"/>
    </location>
</feature>
<feature type="domain" description="HTH tetR-type" evidence="5">
    <location>
        <begin position="8"/>
        <end position="74"/>
    </location>
</feature>
<proteinExistence type="predicted"/>
<evidence type="ECO:0000259" key="5">
    <source>
        <dbReference type="PROSITE" id="PS50977"/>
    </source>
</evidence>
<evidence type="ECO:0000256" key="3">
    <source>
        <dbReference type="ARBA" id="ARBA00023163"/>
    </source>
</evidence>
<dbReference type="Proteomes" id="UP001499987">
    <property type="component" value="Unassembled WGS sequence"/>
</dbReference>
<reference evidence="6 7" key="1">
    <citation type="journal article" date="2019" name="Int. J. Syst. Evol. Microbiol.">
        <title>The Global Catalogue of Microorganisms (GCM) 10K type strain sequencing project: providing services to taxonomists for standard genome sequencing and annotation.</title>
        <authorList>
            <consortium name="The Broad Institute Genomics Platform"/>
            <consortium name="The Broad Institute Genome Sequencing Center for Infectious Disease"/>
            <person name="Wu L."/>
            <person name="Ma J."/>
        </authorList>
    </citation>
    <scope>NUCLEOTIDE SEQUENCE [LARGE SCALE GENOMIC DNA]</scope>
    <source>
        <strain evidence="6 7">JCM 13002</strain>
    </source>
</reference>
<dbReference type="Pfam" id="PF00440">
    <property type="entry name" value="TetR_N"/>
    <property type="match status" value="1"/>
</dbReference>
<name>A0ABN1U673_9ACTN</name>
<evidence type="ECO:0000313" key="7">
    <source>
        <dbReference type="Proteomes" id="UP001499987"/>
    </source>
</evidence>
<dbReference type="PANTHER" id="PTHR30055:SF234">
    <property type="entry name" value="HTH-TYPE TRANSCRIPTIONAL REGULATOR BETI"/>
    <property type="match status" value="1"/>
</dbReference>
<protein>
    <recommendedName>
        <fullName evidence="5">HTH tetR-type domain-containing protein</fullName>
    </recommendedName>
</protein>
<dbReference type="PROSITE" id="PS50977">
    <property type="entry name" value="HTH_TETR_2"/>
    <property type="match status" value="1"/>
</dbReference>
<dbReference type="EMBL" id="BAAALD010000145">
    <property type="protein sequence ID" value="GAA1124550.1"/>
    <property type="molecule type" value="Genomic_DNA"/>
</dbReference>
<dbReference type="PANTHER" id="PTHR30055">
    <property type="entry name" value="HTH-TYPE TRANSCRIPTIONAL REGULATOR RUTR"/>
    <property type="match status" value="1"/>
</dbReference>
<sequence length="222" mass="22481">MPSQERAERTRRSLIVAAATALDESAVEVLGGDALPGLDAISRAAGVSKGALYYHFRSKGELIEAVRAEARCELRRLTAECVAAHGPGAGLDAVVDVAVAVAGLLDRDPVCRSGVRLDSAEGFALAAGGGPPEWMAPIGALLASAADRGELREGVVPEEAAMALTAMAAGVLLICERNAGVSRTEMVARLWGAVLPGLAAPPADGCPFLAADCGAVSADLGN</sequence>
<keyword evidence="1" id="KW-0805">Transcription regulation</keyword>
<comment type="caution">
    <text evidence="6">The sequence shown here is derived from an EMBL/GenBank/DDBJ whole genome shotgun (WGS) entry which is preliminary data.</text>
</comment>
<dbReference type="Gene3D" id="1.10.357.10">
    <property type="entry name" value="Tetracycline Repressor, domain 2"/>
    <property type="match status" value="1"/>
</dbReference>
<evidence type="ECO:0000256" key="2">
    <source>
        <dbReference type="ARBA" id="ARBA00023125"/>
    </source>
</evidence>
<dbReference type="InterPro" id="IPR036271">
    <property type="entry name" value="Tet_transcr_reg_TetR-rel_C_sf"/>
</dbReference>
<dbReference type="InterPro" id="IPR050109">
    <property type="entry name" value="HTH-type_TetR-like_transc_reg"/>
</dbReference>
<organism evidence="6 7">
    <name type="scientific">Kitasatospora arboriphila</name>
    <dbReference type="NCBI Taxonomy" id="258052"/>
    <lineage>
        <taxon>Bacteria</taxon>
        <taxon>Bacillati</taxon>
        <taxon>Actinomycetota</taxon>
        <taxon>Actinomycetes</taxon>
        <taxon>Kitasatosporales</taxon>
        <taxon>Streptomycetaceae</taxon>
        <taxon>Kitasatospora</taxon>
    </lineage>
</organism>
<dbReference type="InterPro" id="IPR001647">
    <property type="entry name" value="HTH_TetR"/>
</dbReference>
<keyword evidence="7" id="KW-1185">Reference proteome</keyword>
<gene>
    <name evidence="6" type="ORF">GCM10009663_74340</name>
</gene>
<dbReference type="InterPro" id="IPR009057">
    <property type="entry name" value="Homeodomain-like_sf"/>
</dbReference>
<evidence type="ECO:0000256" key="1">
    <source>
        <dbReference type="ARBA" id="ARBA00023015"/>
    </source>
</evidence>
<dbReference type="RefSeq" id="WP_344628179.1">
    <property type="nucleotide sequence ID" value="NZ_BAAALD010000145.1"/>
</dbReference>
<keyword evidence="3" id="KW-0804">Transcription</keyword>
<dbReference type="SUPFAM" id="SSF48498">
    <property type="entry name" value="Tetracyclin repressor-like, C-terminal domain"/>
    <property type="match status" value="1"/>
</dbReference>
<accession>A0ABN1U673</accession>